<proteinExistence type="predicted"/>
<accession>A0ACC0LD91</accession>
<evidence type="ECO:0000313" key="2">
    <source>
        <dbReference type="Proteomes" id="UP001062846"/>
    </source>
</evidence>
<sequence>MDVAQTGLDLNPEIRGSIVHSLLSAPSSYQKNKATPCFRASKPTQSVHTSLTPTPLHPLLLTSALRLCRFTRTLCFLSTFSRQRSLYRCLTVAQGSSECTLEDF</sequence>
<protein>
    <submittedName>
        <fullName evidence="1">Uncharacterized protein</fullName>
    </submittedName>
</protein>
<dbReference type="Proteomes" id="UP001062846">
    <property type="component" value="Chromosome 12"/>
</dbReference>
<keyword evidence="2" id="KW-1185">Reference proteome</keyword>
<evidence type="ECO:0000313" key="1">
    <source>
        <dbReference type="EMBL" id="KAI8526676.1"/>
    </source>
</evidence>
<name>A0ACC0LD91_RHOML</name>
<reference evidence="1" key="1">
    <citation type="submission" date="2022-02" db="EMBL/GenBank/DDBJ databases">
        <title>Plant Genome Project.</title>
        <authorList>
            <person name="Zhang R.-G."/>
        </authorList>
    </citation>
    <scope>NUCLEOTIDE SEQUENCE</scope>
    <source>
        <strain evidence="1">AT1</strain>
    </source>
</reference>
<comment type="caution">
    <text evidence="1">The sequence shown here is derived from an EMBL/GenBank/DDBJ whole genome shotgun (WGS) entry which is preliminary data.</text>
</comment>
<dbReference type="EMBL" id="CM046399">
    <property type="protein sequence ID" value="KAI8526676.1"/>
    <property type="molecule type" value="Genomic_DNA"/>
</dbReference>
<gene>
    <name evidence="1" type="ORF">RHMOL_Rhmol12G0014000</name>
</gene>
<organism evidence="1 2">
    <name type="scientific">Rhododendron molle</name>
    <name type="common">Chinese azalea</name>
    <name type="synonym">Azalea mollis</name>
    <dbReference type="NCBI Taxonomy" id="49168"/>
    <lineage>
        <taxon>Eukaryota</taxon>
        <taxon>Viridiplantae</taxon>
        <taxon>Streptophyta</taxon>
        <taxon>Embryophyta</taxon>
        <taxon>Tracheophyta</taxon>
        <taxon>Spermatophyta</taxon>
        <taxon>Magnoliopsida</taxon>
        <taxon>eudicotyledons</taxon>
        <taxon>Gunneridae</taxon>
        <taxon>Pentapetalae</taxon>
        <taxon>asterids</taxon>
        <taxon>Ericales</taxon>
        <taxon>Ericaceae</taxon>
        <taxon>Ericoideae</taxon>
        <taxon>Rhodoreae</taxon>
        <taxon>Rhododendron</taxon>
    </lineage>
</organism>